<dbReference type="PANTHER" id="PTHR46825">
    <property type="entry name" value="D-ALANYL-D-ALANINE-CARBOXYPEPTIDASE/ENDOPEPTIDASE AMPH"/>
    <property type="match status" value="1"/>
</dbReference>
<comment type="caution">
    <text evidence="3">The sequence shown here is derived from an EMBL/GenBank/DDBJ whole genome shotgun (WGS) entry which is preliminary data.</text>
</comment>
<dbReference type="SUPFAM" id="SSF56601">
    <property type="entry name" value="beta-lactamase/transpeptidase-like"/>
    <property type="match status" value="1"/>
</dbReference>
<dbReference type="PANTHER" id="PTHR46825:SF7">
    <property type="entry name" value="D-ALANYL-D-ALANINE CARBOXYPEPTIDASE"/>
    <property type="match status" value="1"/>
</dbReference>
<protein>
    <recommendedName>
        <fullName evidence="2">Beta-lactamase-related domain-containing protein</fullName>
    </recommendedName>
</protein>
<dbReference type="InterPro" id="IPR001466">
    <property type="entry name" value="Beta-lactam-related"/>
</dbReference>
<feature type="region of interest" description="Disordered" evidence="1">
    <location>
        <begin position="162"/>
        <end position="182"/>
    </location>
</feature>
<feature type="compositionally biased region" description="Gly residues" evidence="1">
    <location>
        <begin position="69"/>
        <end position="83"/>
    </location>
</feature>
<feature type="region of interest" description="Disordered" evidence="1">
    <location>
        <begin position="1"/>
        <end position="83"/>
    </location>
</feature>
<evidence type="ECO:0000313" key="4">
    <source>
        <dbReference type="Proteomes" id="UP000237104"/>
    </source>
</evidence>
<organism evidence="3 4">
    <name type="scientific">Cryobacterium zongtaii</name>
    <dbReference type="NCBI Taxonomy" id="1259217"/>
    <lineage>
        <taxon>Bacteria</taxon>
        <taxon>Bacillati</taxon>
        <taxon>Actinomycetota</taxon>
        <taxon>Actinomycetes</taxon>
        <taxon>Micrococcales</taxon>
        <taxon>Microbacteriaceae</taxon>
        <taxon>Cryobacterium</taxon>
    </lineage>
</organism>
<dbReference type="InterPro" id="IPR050491">
    <property type="entry name" value="AmpC-like"/>
</dbReference>
<reference evidence="3 4" key="1">
    <citation type="submission" date="2018-01" db="EMBL/GenBank/DDBJ databases">
        <title>Cryobacterium sp. nov., from glaciers in China.</title>
        <authorList>
            <person name="Liu Q."/>
            <person name="Xin Y.-H."/>
        </authorList>
    </citation>
    <scope>NUCLEOTIDE SEQUENCE [LARGE SCALE GENOMIC DNA]</scope>
    <source>
        <strain evidence="3 4">TMB1-8</strain>
    </source>
</reference>
<accession>A0A2S3ZC53</accession>
<evidence type="ECO:0000313" key="3">
    <source>
        <dbReference type="EMBL" id="POH63834.1"/>
    </source>
</evidence>
<dbReference type="InterPro" id="IPR012338">
    <property type="entry name" value="Beta-lactam/transpept-like"/>
</dbReference>
<dbReference type="Proteomes" id="UP000237104">
    <property type="component" value="Unassembled WGS sequence"/>
</dbReference>
<proteinExistence type="predicted"/>
<dbReference type="AlphaFoldDB" id="A0A2S3ZC53"/>
<feature type="domain" description="Beta-lactamase-related" evidence="2">
    <location>
        <begin position="314"/>
        <end position="600"/>
    </location>
</feature>
<dbReference type="EMBL" id="PPXF01000049">
    <property type="protein sequence ID" value="POH63834.1"/>
    <property type="molecule type" value="Genomic_DNA"/>
</dbReference>
<feature type="region of interest" description="Disordered" evidence="1">
    <location>
        <begin position="112"/>
        <end position="132"/>
    </location>
</feature>
<feature type="compositionally biased region" description="Polar residues" evidence="1">
    <location>
        <begin position="112"/>
        <end position="124"/>
    </location>
</feature>
<gene>
    <name evidence="3" type="ORF">C3B59_10640</name>
</gene>
<sequence length="654" mass="66937">MSADTNCTRGYPLAVQATAPELVTERSQKKLPAPLSPGRSRRAKESLSVVHADAAPGSPGDPGEPGPPLGSGTGTLDGVGVGVGTGAAEGRAVGVSVGSRVGISGTPQAVSVTAAPTSTRNTVPSRRAVKPRERPVPTRIMRPVLHRLGFQAPRARPARALGTLPAMGSSGIPRGGGMQGARDGQRVVMTGQNAPQRGGLPGSRTGTMIRPNGLGRRHRRPGVAAVALLTVSLVLPLPGCVDAAALFPIGPDTASGALATETVASLDAALAEGMDLAGASGAIAGVWAPWAGQWLASPGAVGSGIDPTTGRPAGGGALTTDMRFRIGTLTGAMTCTVLLRLVDEERVGLDDPVSSYLTRLPGVEGITLRQLCQHTAGLGHPNLEPQFVNNPTRQWPPLELVSGGLGSTRTGQPGRVWNPSDAGVQLLGMALEEATGDSWPELYRRYVFEPLGLRDTTYPDPQDFDLPGDHPQGWAAALDTEGTPDCARPVDVTKLSNSMSGVAGGAVSTLADLKTWSQALATGGLLSPDAAEQQWRSVREEGAPQWRRYGLGAEQLGPMRGGGGEIPGFLSATLSDPESGLTVVVMVNDSSAGAEFALALAQRLAAIAAEMPVSEGQPDAGLELPWTAEAATAQMRVNAVCPTGATENPAAPVG</sequence>
<evidence type="ECO:0000256" key="1">
    <source>
        <dbReference type="SAM" id="MobiDB-lite"/>
    </source>
</evidence>
<evidence type="ECO:0000259" key="2">
    <source>
        <dbReference type="Pfam" id="PF00144"/>
    </source>
</evidence>
<dbReference type="Pfam" id="PF00144">
    <property type="entry name" value="Beta-lactamase"/>
    <property type="match status" value="1"/>
</dbReference>
<dbReference type="Gene3D" id="3.40.710.10">
    <property type="entry name" value="DD-peptidase/beta-lactamase superfamily"/>
    <property type="match status" value="1"/>
</dbReference>
<name>A0A2S3ZC53_9MICO</name>